<gene>
    <name evidence="2" type="ORF">EVA_10960</name>
</gene>
<comment type="caution">
    <text evidence="2">The sequence shown here is derived from an EMBL/GenBank/DDBJ whole genome shotgun (WGS) entry which is preliminary data.</text>
</comment>
<evidence type="ECO:0000313" key="2">
    <source>
        <dbReference type="EMBL" id="EJX00933.1"/>
    </source>
</evidence>
<keyword evidence="1" id="KW-1133">Transmembrane helix</keyword>
<feature type="transmembrane region" description="Helical" evidence="1">
    <location>
        <begin position="32"/>
        <end position="51"/>
    </location>
</feature>
<dbReference type="EMBL" id="AMCI01003166">
    <property type="protein sequence ID" value="EJX00933.1"/>
    <property type="molecule type" value="Genomic_DNA"/>
</dbReference>
<organism evidence="2">
    <name type="scientific">gut metagenome</name>
    <dbReference type="NCBI Taxonomy" id="749906"/>
    <lineage>
        <taxon>unclassified sequences</taxon>
        <taxon>metagenomes</taxon>
        <taxon>organismal metagenomes</taxon>
    </lineage>
</organism>
<protein>
    <submittedName>
        <fullName evidence="2">Uncharacterized protein</fullName>
    </submittedName>
</protein>
<dbReference type="AlphaFoldDB" id="J9GGJ0"/>
<reference evidence="2" key="1">
    <citation type="journal article" date="2012" name="PLoS ONE">
        <title>Gene sets for utilization of primary and secondary nutrition supplies in the distal gut of endangered iberian lynx.</title>
        <authorList>
            <person name="Alcaide M."/>
            <person name="Messina E."/>
            <person name="Richter M."/>
            <person name="Bargiela R."/>
            <person name="Peplies J."/>
            <person name="Huws S.A."/>
            <person name="Newbold C.J."/>
            <person name="Golyshin P.N."/>
            <person name="Simon M.A."/>
            <person name="Lopez G."/>
            <person name="Yakimov M.M."/>
            <person name="Ferrer M."/>
        </authorList>
    </citation>
    <scope>NUCLEOTIDE SEQUENCE</scope>
</reference>
<keyword evidence="1" id="KW-0812">Transmembrane</keyword>
<proteinExistence type="predicted"/>
<sequence length="55" mass="6357">MNQMRLPSHLEVFVPLLRQEGILHGIVLHRPLSVMMQLVLPYVFLLLFVPIPGRP</sequence>
<keyword evidence="1" id="KW-0472">Membrane</keyword>
<evidence type="ECO:0000256" key="1">
    <source>
        <dbReference type="SAM" id="Phobius"/>
    </source>
</evidence>
<accession>J9GGJ0</accession>
<name>J9GGJ0_9ZZZZ</name>